<feature type="compositionally biased region" description="Basic and acidic residues" evidence="1">
    <location>
        <begin position="323"/>
        <end position="351"/>
    </location>
</feature>
<feature type="region of interest" description="Disordered" evidence="1">
    <location>
        <begin position="309"/>
        <end position="351"/>
    </location>
</feature>
<dbReference type="AlphaFoldDB" id="A0A1S2LCQ8"/>
<keyword evidence="2" id="KW-0812">Transmembrane</keyword>
<dbReference type="RefSeq" id="WP_071314046.1">
    <property type="nucleotide sequence ID" value="NZ_MLQQ01000040.1"/>
</dbReference>
<evidence type="ECO:0000313" key="4">
    <source>
        <dbReference type="Proteomes" id="UP000180098"/>
    </source>
</evidence>
<keyword evidence="4" id="KW-1185">Reference proteome</keyword>
<accession>A0A1S2LCQ8</accession>
<feature type="transmembrane region" description="Helical" evidence="2">
    <location>
        <begin position="6"/>
        <end position="23"/>
    </location>
</feature>
<dbReference type="Proteomes" id="UP000180098">
    <property type="component" value="Unassembled WGS sequence"/>
</dbReference>
<gene>
    <name evidence="3" type="ORF">BKP35_14385</name>
</gene>
<feature type="transmembrane region" description="Helical" evidence="2">
    <location>
        <begin position="30"/>
        <end position="47"/>
    </location>
</feature>
<name>A0A1S2LCQ8_9BACI</name>
<evidence type="ECO:0000313" key="3">
    <source>
        <dbReference type="EMBL" id="OIJ10282.1"/>
    </source>
</evidence>
<dbReference type="EMBL" id="MLQQ01000040">
    <property type="protein sequence ID" value="OIJ10282.1"/>
    <property type="molecule type" value="Genomic_DNA"/>
</dbReference>
<feature type="compositionally biased region" description="Polar residues" evidence="1">
    <location>
        <begin position="229"/>
        <end position="241"/>
    </location>
</feature>
<feature type="region of interest" description="Disordered" evidence="1">
    <location>
        <begin position="227"/>
        <end position="248"/>
    </location>
</feature>
<protein>
    <submittedName>
        <fullName evidence="3">Uncharacterized protein</fullName>
    </submittedName>
</protein>
<sequence>MIEYILAILAAVLLWTLLVVSPLKLSTKILIKIVFISLLIFVLTNLLHAFYPFYIAITAFTFLLLFFSFVISKQREFSKSQISKTPPPSKNAGKAEDSSVNPPVVEVKPSKEAVGEQAVFGRLDQASIDAILKAEKQKLEEQDVGTKLSCEGAGDDEVVVDVLFSNEENVLNSEALKVSVTNVTNFDQNETELTNEIEDAIEQFLIEHEIESKPRTMNKDETIEKNEVHLSQNNDEITPQESSDDLSTSDEIELYDLGDFSDQDDLANIYEASSRKLSIEEDDHKDDDEIVEEAELIIDDRGLIDEIEEVKKDDEQESLMPDQKVDMKTEHKQKQNPAEDKQSQKESVLKKRTKLFEQLEKDL</sequence>
<comment type="caution">
    <text evidence="3">The sequence shown here is derived from an EMBL/GenBank/DDBJ whole genome shotgun (WGS) entry which is preliminary data.</text>
</comment>
<organism evidence="3 4">
    <name type="scientific">Anaerobacillus arseniciselenatis</name>
    <dbReference type="NCBI Taxonomy" id="85682"/>
    <lineage>
        <taxon>Bacteria</taxon>
        <taxon>Bacillati</taxon>
        <taxon>Bacillota</taxon>
        <taxon>Bacilli</taxon>
        <taxon>Bacillales</taxon>
        <taxon>Bacillaceae</taxon>
        <taxon>Anaerobacillus</taxon>
    </lineage>
</organism>
<proteinExistence type="predicted"/>
<reference evidence="3 4" key="1">
    <citation type="submission" date="2016-10" db="EMBL/GenBank/DDBJ databases">
        <title>Draft genome sequences of four alkaliphilic bacteria belonging to the Anaerobacillus genus.</title>
        <authorList>
            <person name="Bassil N.M."/>
            <person name="Lloyd J.R."/>
        </authorList>
    </citation>
    <scope>NUCLEOTIDE SEQUENCE [LARGE SCALE GENOMIC DNA]</scope>
    <source>
        <strain evidence="3 4">DSM 15340</strain>
    </source>
</reference>
<evidence type="ECO:0000256" key="2">
    <source>
        <dbReference type="SAM" id="Phobius"/>
    </source>
</evidence>
<keyword evidence="2" id="KW-0472">Membrane</keyword>
<keyword evidence="2" id="KW-1133">Transmembrane helix</keyword>
<evidence type="ECO:0000256" key="1">
    <source>
        <dbReference type="SAM" id="MobiDB-lite"/>
    </source>
</evidence>
<feature type="region of interest" description="Disordered" evidence="1">
    <location>
        <begin position="81"/>
        <end position="103"/>
    </location>
</feature>
<feature type="transmembrane region" description="Helical" evidence="2">
    <location>
        <begin position="53"/>
        <end position="71"/>
    </location>
</feature>